<keyword evidence="1" id="KW-0812">Transmembrane</keyword>
<keyword evidence="1" id="KW-1133">Transmembrane helix</keyword>
<sequence>MSKKSNKRGSLFSLLFLALSVLIIGLIAIFINPQSRMILNPKTASAMPPDINSAIKMINDAQLQSSLLNYLSQAQNSSILDATQKTLVIYKGLTGATKPAAYDCGEIGSGCISPALSRLCTPTDTGSVTGSRLLIILFFNMFLYVAINKIGRKPEIGRAIGTTLMTQPLLPHLFYIDAQQEQLKKIRMN</sequence>
<gene>
    <name evidence="2" type="ORF">COT44_03510</name>
</gene>
<organism evidence="2 3">
    <name type="scientific">Candidatus Shapirobacteria bacterium CG08_land_8_20_14_0_20_39_18</name>
    <dbReference type="NCBI Taxonomy" id="1974883"/>
    <lineage>
        <taxon>Bacteria</taxon>
        <taxon>Candidatus Shapironibacteriota</taxon>
    </lineage>
</organism>
<reference evidence="3" key="1">
    <citation type="submission" date="2017-09" db="EMBL/GenBank/DDBJ databases">
        <title>Depth-based differentiation of microbial function through sediment-hosted aquifers and enrichment of novel symbionts in the deep terrestrial subsurface.</title>
        <authorList>
            <person name="Probst A.J."/>
            <person name="Ladd B."/>
            <person name="Jarett J.K."/>
            <person name="Geller-Mcgrath D.E."/>
            <person name="Sieber C.M.K."/>
            <person name="Emerson J.B."/>
            <person name="Anantharaman K."/>
            <person name="Thomas B.C."/>
            <person name="Malmstrom R."/>
            <person name="Stieglmeier M."/>
            <person name="Klingl A."/>
            <person name="Woyke T."/>
            <person name="Ryan C.M."/>
            <person name="Banfield J.F."/>
        </authorList>
    </citation>
    <scope>NUCLEOTIDE SEQUENCE [LARGE SCALE GENOMIC DNA]</scope>
</reference>
<feature type="transmembrane region" description="Helical" evidence="1">
    <location>
        <begin position="129"/>
        <end position="147"/>
    </location>
</feature>
<proteinExistence type="predicted"/>
<evidence type="ECO:0000313" key="3">
    <source>
        <dbReference type="Proteomes" id="UP000228996"/>
    </source>
</evidence>
<evidence type="ECO:0000256" key="1">
    <source>
        <dbReference type="SAM" id="Phobius"/>
    </source>
</evidence>
<comment type="caution">
    <text evidence="2">The sequence shown here is derived from an EMBL/GenBank/DDBJ whole genome shotgun (WGS) entry which is preliminary data.</text>
</comment>
<dbReference type="EMBL" id="PEYO01000017">
    <property type="protein sequence ID" value="PIU03486.1"/>
    <property type="molecule type" value="Genomic_DNA"/>
</dbReference>
<keyword evidence="1" id="KW-0472">Membrane</keyword>
<feature type="transmembrane region" description="Helical" evidence="1">
    <location>
        <begin position="12"/>
        <end position="31"/>
    </location>
</feature>
<evidence type="ECO:0000313" key="2">
    <source>
        <dbReference type="EMBL" id="PIU03486.1"/>
    </source>
</evidence>
<name>A0A2M6XCX2_9BACT</name>
<accession>A0A2M6XCX2</accession>
<dbReference type="AlphaFoldDB" id="A0A2M6XCX2"/>
<dbReference type="Proteomes" id="UP000228996">
    <property type="component" value="Unassembled WGS sequence"/>
</dbReference>
<protein>
    <submittedName>
        <fullName evidence="2">Uncharacterized protein</fullName>
    </submittedName>
</protein>